<dbReference type="InterPro" id="IPR002104">
    <property type="entry name" value="Integrase_catalytic"/>
</dbReference>
<keyword evidence="4" id="KW-0378">Hydrolase</keyword>
<dbReference type="InterPro" id="IPR011010">
    <property type="entry name" value="DNA_brk_join_enz"/>
</dbReference>
<comment type="similarity">
    <text evidence="1">Belongs to the 'phage' integrase family.</text>
</comment>
<keyword evidence="7" id="KW-0229">DNA integration</keyword>
<keyword evidence="7" id="KW-1179">Viral genome integration</keyword>
<dbReference type="GO" id="GO:0006310">
    <property type="term" value="P:DNA recombination"/>
    <property type="evidence" value="ECO:0007669"/>
    <property type="project" value="UniProtKB-KW"/>
</dbReference>
<dbReference type="Pfam" id="PF00589">
    <property type="entry name" value="Phage_integrase"/>
    <property type="match status" value="1"/>
</dbReference>
<gene>
    <name evidence="9" type="ORF">UFOVP495_8</name>
</gene>
<dbReference type="InterPro" id="IPR050090">
    <property type="entry name" value="Tyrosine_recombinase_XerCD"/>
</dbReference>
<reference evidence="9" key="1">
    <citation type="submission" date="2020-04" db="EMBL/GenBank/DDBJ databases">
        <authorList>
            <person name="Chiriac C."/>
            <person name="Salcher M."/>
            <person name="Ghai R."/>
            <person name="Kavagutti S V."/>
        </authorList>
    </citation>
    <scope>NUCLEOTIDE SEQUENCE</scope>
</reference>
<evidence type="ECO:0000256" key="4">
    <source>
        <dbReference type="ARBA" id="ARBA00022801"/>
    </source>
</evidence>
<sequence length="323" mass="38735">MKEFINETQLFDFLLKQFKINNWSNYRLKEFAKLFFKTNCTLSAFIQYLMEKPKRSASYFRGMIYSFKKINFLLYEKTISEYQLNLSVFQTRVNQKKITKPVLTEEERKNFLDFCLKHIDKNLCFMVGYLFVGLNFFGKRVNELLNLQVKNFFYFDKHSQLQQKNITHFSFETSKGNLAVEYPISLIQNELQQLKKFILIQEFEEDDYIFVNFKIFNKRKNGKSCFNFSDSTQRRYFGNIFIQTIRNCNLYFNSTIITKIFYTTHSIRRGRINNLLENGFDAFAVQNWIGHKSVNSTLLYEQEKAKSIRIHNVNNYCIENNGV</sequence>
<evidence type="ECO:0000256" key="1">
    <source>
        <dbReference type="ARBA" id="ARBA00008857"/>
    </source>
</evidence>
<evidence type="ECO:0000313" key="9">
    <source>
        <dbReference type="EMBL" id="CAB4146406.1"/>
    </source>
</evidence>
<dbReference type="Gene3D" id="1.10.443.10">
    <property type="entry name" value="Intergrase catalytic core"/>
    <property type="match status" value="1"/>
</dbReference>
<evidence type="ECO:0000256" key="3">
    <source>
        <dbReference type="ARBA" id="ARBA00022679"/>
    </source>
</evidence>
<keyword evidence="7" id="KW-1160">Virus entry into host cell</keyword>
<dbReference type="PANTHER" id="PTHR30349">
    <property type="entry name" value="PHAGE INTEGRASE-RELATED"/>
    <property type="match status" value="1"/>
</dbReference>
<keyword evidence="6" id="KW-0233">DNA recombination</keyword>
<accession>A0A6J5MMT8</accession>
<evidence type="ECO:0000256" key="5">
    <source>
        <dbReference type="ARBA" id="ARBA00023125"/>
    </source>
</evidence>
<keyword evidence="3" id="KW-0808">Transferase</keyword>
<keyword evidence="5" id="KW-0238">DNA-binding</keyword>
<dbReference type="GO" id="GO:0075713">
    <property type="term" value="P:establishment of integrated proviral latency"/>
    <property type="evidence" value="ECO:0007669"/>
    <property type="project" value="UniProtKB-KW"/>
</dbReference>
<evidence type="ECO:0000256" key="7">
    <source>
        <dbReference type="ARBA" id="ARBA00023195"/>
    </source>
</evidence>
<evidence type="ECO:0000259" key="8">
    <source>
        <dbReference type="PROSITE" id="PS51898"/>
    </source>
</evidence>
<protein>
    <recommendedName>
        <fullName evidence="2">Integrase</fullName>
    </recommendedName>
</protein>
<name>A0A6J5MMT8_9CAUD</name>
<dbReference type="GO" id="GO:0016787">
    <property type="term" value="F:hydrolase activity"/>
    <property type="evidence" value="ECO:0007669"/>
    <property type="project" value="UniProtKB-KW"/>
</dbReference>
<feature type="domain" description="Tyr recombinase" evidence="8">
    <location>
        <begin position="98"/>
        <end position="315"/>
    </location>
</feature>
<dbReference type="CDD" id="cd00397">
    <property type="entry name" value="DNA_BRE_C"/>
    <property type="match status" value="1"/>
</dbReference>
<dbReference type="PROSITE" id="PS51898">
    <property type="entry name" value="TYR_RECOMBINASE"/>
    <property type="match status" value="1"/>
</dbReference>
<dbReference type="GO" id="GO:0044826">
    <property type="term" value="P:viral genome integration into host DNA"/>
    <property type="evidence" value="ECO:0007669"/>
    <property type="project" value="UniProtKB-KW"/>
</dbReference>
<organism evidence="9">
    <name type="scientific">uncultured Caudovirales phage</name>
    <dbReference type="NCBI Taxonomy" id="2100421"/>
    <lineage>
        <taxon>Viruses</taxon>
        <taxon>Duplodnaviria</taxon>
        <taxon>Heunggongvirae</taxon>
        <taxon>Uroviricota</taxon>
        <taxon>Caudoviricetes</taxon>
        <taxon>Peduoviridae</taxon>
        <taxon>Maltschvirus</taxon>
        <taxon>Maltschvirus maltsch</taxon>
    </lineage>
</organism>
<proteinExistence type="inferred from homology"/>
<evidence type="ECO:0000256" key="2">
    <source>
        <dbReference type="ARBA" id="ARBA00016082"/>
    </source>
</evidence>
<dbReference type="GO" id="GO:0015074">
    <property type="term" value="P:DNA integration"/>
    <property type="evidence" value="ECO:0007669"/>
    <property type="project" value="InterPro"/>
</dbReference>
<dbReference type="SUPFAM" id="SSF56349">
    <property type="entry name" value="DNA breaking-rejoining enzymes"/>
    <property type="match status" value="1"/>
</dbReference>
<dbReference type="InterPro" id="IPR013762">
    <property type="entry name" value="Integrase-like_cat_sf"/>
</dbReference>
<evidence type="ECO:0000256" key="6">
    <source>
        <dbReference type="ARBA" id="ARBA00023172"/>
    </source>
</evidence>
<dbReference type="EMBL" id="LR796465">
    <property type="protein sequence ID" value="CAB4146406.1"/>
    <property type="molecule type" value="Genomic_DNA"/>
</dbReference>
<dbReference type="PANTHER" id="PTHR30349:SF41">
    <property type="entry name" value="INTEGRASE_RECOMBINASE PROTEIN MJ0367-RELATED"/>
    <property type="match status" value="1"/>
</dbReference>
<dbReference type="GO" id="GO:0016740">
    <property type="term" value="F:transferase activity"/>
    <property type="evidence" value="ECO:0007669"/>
    <property type="project" value="UniProtKB-KW"/>
</dbReference>
<dbReference type="GO" id="GO:0003677">
    <property type="term" value="F:DNA binding"/>
    <property type="evidence" value="ECO:0007669"/>
    <property type="project" value="UniProtKB-KW"/>
</dbReference>